<evidence type="ECO:0000256" key="1">
    <source>
        <dbReference type="ARBA" id="ARBA00001968"/>
    </source>
</evidence>
<dbReference type="Proteomes" id="UP000414233">
    <property type="component" value="Unassembled WGS sequence"/>
</dbReference>
<proteinExistence type="predicted"/>
<dbReference type="EMBL" id="CABPRZ010000003">
    <property type="protein sequence ID" value="VVD80781.1"/>
    <property type="molecule type" value="Genomic_DNA"/>
</dbReference>
<evidence type="ECO:0000313" key="6">
    <source>
        <dbReference type="EMBL" id="VVD80781.1"/>
    </source>
</evidence>
<dbReference type="AlphaFoldDB" id="A0A5E4T024"/>
<protein>
    <recommendedName>
        <fullName evidence="2">Putative 4-hydroxy-4-methyl-2-oxoglutarate aldolase</fullName>
    </recommendedName>
    <alternativeName>
        <fullName evidence="3">Regulator of ribonuclease activity homolog</fullName>
    </alternativeName>
    <alternativeName>
        <fullName evidence="4">RraA-like protein</fullName>
    </alternativeName>
</protein>
<evidence type="ECO:0000256" key="2">
    <source>
        <dbReference type="ARBA" id="ARBA00016549"/>
    </source>
</evidence>
<keyword evidence="6" id="KW-0808">Transferase</keyword>
<dbReference type="InterPro" id="IPR005493">
    <property type="entry name" value="RraA/RraA-like"/>
</dbReference>
<keyword evidence="5" id="KW-0479">Metal-binding</keyword>
<dbReference type="Gene3D" id="3.50.30.40">
    <property type="entry name" value="Ribonuclease E inhibitor RraA/RraA-like"/>
    <property type="match status" value="1"/>
</dbReference>
<dbReference type="PANTHER" id="PTHR33254:SF4">
    <property type="entry name" value="4-HYDROXY-4-METHYL-2-OXOGLUTARATE ALDOLASE 3-RELATED"/>
    <property type="match status" value="1"/>
</dbReference>
<gene>
    <name evidence="6" type="ORF">PTE30175_01050</name>
</gene>
<dbReference type="NCBIfam" id="NF004850">
    <property type="entry name" value="PRK06201.1"/>
    <property type="match status" value="1"/>
</dbReference>
<accession>A0A5E4T024</accession>
<dbReference type="GO" id="GO:0008168">
    <property type="term" value="F:methyltransferase activity"/>
    <property type="evidence" value="ECO:0007669"/>
    <property type="project" value="UniProtKB-KW"/>
</dbReference>
<evidence type="ECO:0000256" key="5">
    <source>
        <dbReference type="PIRSR" id="PIRSR605493-1"/>
    </source>
</evidence>
<evidence type="ECO:0000313" key="7">
    <source>
        <dbReference type="Proteomes" id="UP000414233"/>
    </source>
</evidence>
<organism evidence="6 7">
    <name type="scientific">Pandoraea terrae</name>
    <dbReference type="NCBI Taxonomy" id="1537710"/>
    <lineage>
        <taxon>Bacteria</taxon>
        <taxon>Pseudomonadati</taxon>
        <taxon>Pseudomonadota</taxon>
        <taxon>Betaproteobacteria</taxon>
        <taxon>Burkholderiales</taxon>
        <taxon>Burkholderiaceae</taxon>
        <taxon>Pandoraea</taxon>
    </lineage>
</organism>
<comment type="cofactor">
    <cofactor evidence="1">
        <name>a divalent metal cation</name>
        <dbReference type="ChEBI" id="CHEBI:60240"/>
    </cofactor>
</comment>
<comment type="cofactor">
    <cofactor evidence="5">
        <name>Mg(2+)</name>
        <dbReference type="ChEBI" id="CHEBI:18420"/>
    </cofactor>
</comment>
<dbReference type="SUPFAM" id="SSF89562">
    <property type="entry name" value="RraA-like"/>
    <property type="match status" value="1"/>
</dbReference>
<dbReference type="InterPro" id="IPR036704">
    <property type="entry name" value="RraA/RraA-like_sf"/>
</dbReference>
<evidence type="ECO:0000256" key="3">
    <source>
        <dbReference type="ARBA" id="ARBA00029596"/>
    </source>
</evidence>
<reference evidence="6 7" key="1">
    <citation type="submission" date="2019-08" db="EMBL/GenBank/DDBJ databases">
        <authorList>
            <person name="Peeters C."/>
        </authorList>
    </citation>
    <scope>NUCLEOTIDE SEQUENCE [LARGE SCALE GENOMIC DNA]</scope>
    <source>
        <strain evidence="6 7">LMG 30175</strain>
    </source>
</reference>
<feature type="binding site" evidence="5">
    <location>
        <position position="120"/>
    </location>
    <ligand>
        <name>Mg(2+)</name>
        <dbReference type="ChEBI" id="CHEBI:18420"/>
    </ligand>
</feature>
<dbReference type="GO" id="GO:0046872">
    <property type="term" value="F:metal ion binding"/>
    <property type="evidence" value="ECO:0007669"/>
    <property type="project" value="UniProtKB-KW"/>
</dbReference>
<dbReference type="PANTHER" id="PTHR33254">
    <property type="entry name" value="4-HYDROXY-4-METHYL-2-OXOGLUTARATE ALDOLASE 3-RELATED"/>
    <property type="match status" value="1"/>
</dbReference>
<sequence>MSLPGFRVNPAPVVAPASIVAALEKVVVPHLSDNLARSIGIVGLTRYNRTRKLIGTAFTVKCRPGDNLMVYKALTMLQPGHVLVIDGGGNSRNALVGELIKLHAQAQGCVGFVIDGAIRDVACFEDFPCYARSVIHRGPYKDGPGELNVPVSVGDQIVNPGDIIVGDEDGVVCFPQSDADELLALAAKHNEKEQAIQAEIATGHREQAWIKTILEAKGLAA</sequence>
<keyword evidence="6" id="KW-0489">Methyltransferase</keyword>
<dbReference type="OrthoDB" id="9805307at2"/>
<keyword evidence="5" id="KW-0460">Magnesium</keyword>
<keyword evidence="7" id="KW-1185">Reference proteome</keyword>
<evidence type="ECO:0000256" key="4">
    <source>
        <dbReference type="ARBA" id="ARBA00030169"/>
    </source>
</evidence>
<dbReference type="RefSeq" id="WP_150695983.1">
    <property type="nucleotide sequence ID" value="NZ_CABPRZ010000003.1"/>
</dbReference>
<dbReference type="GO" id="GO:0032259">
    <property type="term" value="P:methylation"/>
    <property type="evidence" value="ECO:0007669"/>
    <property type="project" value="UniProtKB-KW"/>
</dbReference>
<feature type="binding site" evidence="5">
    <location>
        <position position="119"/>
    </location>
    <ligand>
        <name>substrate</name>
    </ligand>
</feature>
<name>A0A5E4T024_9BURK</name>
<feature type="binding site" evidence="5">
    <location>
        <begin position="97"/>
        <end position="100"/>
    </location>
    <ligand>
        <name>substrate</name>
    </ligand>
</feature>
<dbReference type="Pfam" id="PF03737">
    <property type="entry name" value="RraA-like"/>
    <property type="match status" value="1"/>
</dbReference>
<dbReference type="CDD" id="cd16841">
    <property type="entry name" value="RraA_family"/>
    <property type="match status" value="1"/>
</dbReference>